<gene>
    <name evidence="1" type="primary">rpl10</name>
</gene>
<dbReference type="AlphaFoldDB" id="U5YDW6"/>
<dbReference type="RefSeq" id="YP_008816029.1">
    <property type="nucleotide sequence ID" value="NC_022860.1"/>
</dbReference>
<keyword evidence="1" id="KW-0687">Ribonucleoprotein</keyword>
<sequence length="288" mass="32490">MKIRKLILKAKLQQIEKQYQYVFIYHCSGPSGAQWRQLKDLLYKTHGKTFFHTKVRPTGERDHGAQHGDKRPDEGAVAAAVSSLCSGTTYYKVPSQGAVASAFSIGSKELRTTLSYSARDVRLDLWERPDFRKARSVRSAMDQLNSKLASLSGPFCIFYLRSCVGDEVATAHQSTASWSEVVKKIDSLGAQHLVLLYAQIKSTIVNHIDIKQALNLFTRSVYQQFLWSTQYPVQTLDFCLHQNIIAQVRCLEVLGHRHGGAMKNKLKQANQYNIELPSSIEVPGHNHK</sequence>
<name>U5YDW6_9VIRI</name>
<reference evidence="1" key="1">
    <citation type="journal article" date="2013" name="Genome Biol. Evol.">
        <title>Tracing the evolution of streptophyte algae and their mitochondrial genome.</title>
        <authorList>
            <person name="Turmel M."/>
            <person name="Otis C."/>
            <person name="Lemieux C."/>
        </authorList>
    </citation>
    <scope>NUCLEOTIDE SEQUENCE</scope>
</reference>
<protein>
    <submittedName>
        <fullName evidence="1">Ribosomal protein L10</fullName>
    </submittedName>
</protein>
<keyword evidence="1" id="KW-0496">Mitochondrion</keyword>
<evidence type="ECO:0000313" key="1">
    <source>
        <dbReference type="EMBL" id="AGZ90279.1"/>
    </source>
</evidence>
<accession>U5YDW6</accession>
<organism evidence="1">
    <name type="scientific">Closterium baillyanum</name>
    <dbReference type="NCBI Taxonomy" id="1416941"/>
    <lineage>
        <taxon>Eukaryota</taxon>
        <taxon>Viridiplantae</taxon>
        <taxon>Streptophyta</taxon>
        <taxon>Zygnematophyceae</taxon>
        <taxon>Zygnematophycidae</taxon>
        <taxon>Desmidiales</taxon>
        <taxon>Closteriaceae</taxon>
        <taxon>Closterium</taxon>
    </lineage>
</organism>
<proteinExistence type="predicted"/>
<dbReference type="GO" id="GO:0005840">
    <property type="term" value="C:ribosome"/>
    <property type="evidence" value="ECO:0007669"/>
    <property type="project" value="UniProtKB-KW"/>
</dbReference>
<geneLocation type="mitochondrion" evidence="1"/>
<dbReference type="GeneID" id="17675238"/>
<dbReference type="EMBL" id="KF060940">
    <property type="protein sequence ID" value="AGZ90279.1"/>
    <property type="molecule type" value="Genomic_DNA"/>
</dbReference>
<keyword evidence="1" id="KW-0689">Ribosomal protein</keyword>